<proteinExistence type="predicted"/>
<sequence>MRGHDRNSMPLDNSSADYFNDKQANPFQSGTGTDISSTSNTPYAKTNPFASDDQLAPSNNGSGMLNTNAARYMTTPSQHSPDQLAFSSPSSRDAFNTYDSHNSNSNSFGGANPYGSNSRNVL</sequence>
<evidence type="ECO:0000313" key="2">
    <source>
        <dbReference type="Proteomes" id="UP001165064"/>
    </source>
</evidence>
<reference evidence="1" key="1">
    <citation type="submission" date="2023-04" db="EMBL/GenBank/DDBJ databases">
        <title>Ambrosiozyma monospora NBRC 10751.</title>
        <authorList>
            <person name="Ichikawa N."/>
            <person name="Sato H."/>
            <person name="Tonouchi N."/>
        </authorList>
    </citation>
    <scope>NUCLEOTIDE SEQUENCE</scope>
    <source>
        <strain evidence="1">NBRC 10751</strain>
    </source>
</reference>
<keyword evidence="2" id="KW-1185">Reference proteome</keyword>
<name>A0ACB5TEZ8_AMBMO</name>
<organism evidence="1 2">
    <name type="scientific">Ambrosiozyma monospora</name>
    <name type="common">Yeast</name>
    <name type="synonym">Endomycopsis monosporus</name>
    <dbReference type="NCBI Taxonomy" id="43982"/>
    <lineage>
        <taxon>Eukaryota</taxon>
        <taxon>Fungi</taxon>
        <taxon>Dikarya</taxon>
        <taxon>Ascomycota</taxon>
        <taxon>Saccharomycotina</taxon>
        <taxon>Pichiomycetes</taxon>
        <taxon>Pichiales</taxon>
        <taxon>Pichiaceae</taxon>
        <taxon>Ambrosiozyma</taxon>
    </lineage>
</organism>
<dbReference type="Proteomes" id="UP001165064">
    <property type="component" value="Unassembled WGS sequence"/>
</dbReference>
<evidence type="ECO:0000313" key="1">
    <source>
        <dbReference type="EMBL" id="GME86141.1"/>
    </source>
</evidence>
<gene>
    <name evidence="1" type="ORF">Amon02_000787700</name>
</gene>
<protein>
    <submittedName>
        <fullName evidence="1">Unnamed protein product</fullName>
    </submittedName>
</protein>
<comment type="caution">
    <text evidence="1">The sequence shown here is derived from an EMBL/GenBank/DDBJ whole genome shotgun (WGS) entry which is preliminary data.</text>
</comment>
<accession>A0ACB5TEZ8</accession>
<dbReference type="EMBL" id="BSXS01006757">
    <property type="protein sequence ID" value="GME86141.1"/>
    <property type="molecule type" value="Genomic_DNA"/>
</dbReference>